<evidence type="ECO:0000256" key="2">
    <source>
        <dbReference type="SAM" id="Phobius"/>
    </source>
</evidence>
<sequence length="265" mass="29639">MAPIKFEEHVKEKLDGREIKPSAESWEKLNSRLDNAEKKPVQRWWVPAVAAVGVLLIASIFFLKQQGQDSLPVVESPVEKETRKNNDQTGFEPPVHVASEEENNKDRSKNSGNIKSAKPVVREQVVASDTKESGYAAKNSSDIKQTRKKLQPVAVVNIQHKDKQEMLFSEKMRDLIAEVSEKQKLSGKKVTEAEVDALLAQAAREISEMRGVNNVSGVAPEQLLAEAEEEIYESFKSKIFNVLKDGYQKAVIAVSNRTGPPQEYK</sequence>
<keyword evidence="2" id="KW-0812">Transmembrane</keyword>
<organism evidence="3 4">
    <name type="scientific">Christiangramia aestuarii</name>
    <dbReference type="NCBI Taxonomy" id="1028746"/>
    <lineage>
        <taxon>Bacteria</taxon>
        <taxon>Pseudomonadati</taxon>
        <taxon>Bacteroidota</taxon>
        <taxon>Flavobacteriia</taxon>
        <taxon>Flavobacteriales</taxon>
        <taxon>Flavobacteriaceae</taxon>
        <taxon>Christiangramia</taxon>
    </lineage>
</organism>
<proteinExistence type="predicted"/>
<gene>
    <name evidence="3" type="ORF">FLP08_03465</name>
</gene>
<comment type="caution">
    <text evidence="3">The sequence shown here is derived from an EMBL/GenBank/DDBJ whole genome shotgun (WGS) entry which is preliminary data.</text>
</comment>
<dbReference type="OrthoDB" id="1247025at2"/>
<accession>A0A7M3SYD9</accession>
<feature type="compositionally biased region" description="Basic and acidic residues" evidence="1">
    <location>
        <begin position="77"/>
        <end position="86"/>
    </location>
</feature>
<protein>
    <submittedName>
        <fullName evidence="3">Uncharacterized protein</fullName>
    </submittedName>
</protein>
<feature type="region of interest" description="Disordered" evidence="1">
    <location>
        <begin position="72"/>
        <end position="143"/>
    </location>
</feature>
<feature type="compositionally biased region" description="Basic and acidic residues" evidence="1">
    <location>
        <begin position="98"/>
        <end position="109"/>
    </location>
</feature>
<keyword evidence="2" id="KW-1133">Transmembrane helix</keyword>
<reference evidence="3 4" key="1">
    <citation type="submission" date="2019-07" db="EMBL/GenBank/DDBJ databases">
        <title>Gramella aestuarii sp. nov., isolated from a tidal flat, and emended description of Gramella echinicola.</title>
        <authorList>
            <person name="Liu L."/>
        </authorList>
    </citation>
    <scope>NUCLEOTIDE SEQUENCE [LARGE SCALE GENOMIC DNA]</scope>
    <source>
        <strain evidence="3 4">BS12</strain>
    </source>
</reference>
<evidence type="ECO:0000256" key="1">
    <source>
        <dbReference type="SAM" id="MobiDB-lite"/>
    </source>
</evidence>
<dbReference type="EMBL" id="VJVW01000001">
    <property type="protein sequence ID" value="MUP41620.1"/>
    <property type="molecule type" value="Genomic_DNA"/>
</dbReference>
<dbReference type="Proteomes" id="UP000460416">
    <property type="component" value="Unassembled WGS sequence"/>
</dbReference>
<keyword evidence="4" id="KW-1185">Reference proteome</keyword>
<keyword evidence="2" id="KW-0472">Membrane</keyword>
<feature type="transmembrane region" description="Helical" evidence="2">
    <location>
        <begin position="44"/>
        <end position="63"/>
    </location>
</feature>
<dbReference type="AlphaFoldDB" id="A0A7M3SYD9"/>
<evidence type="ECO:0000313" key="4">
    <source>
        <dbReference type="Proteomes" id="UP000460416"/>
    </source>
</evidence>
<dbReference type="RefSeq" id="WP_156274070.1">
    <property type="nucleotide sequence ID" value="NZ_BAABGI010000002.1"/>
</dbReference>
<evidence type="ECO:0000313" key="3">
    <source>
        <dbReference type="EMBL" id="MUP41620.1"/>
    </source>
</evidence>
<name>A0A7M3SYD9_9FLAO</name>